<dbReference type="InterPro" id="IPR003501">
    <property type="entry name" value="PTS_EIIB_2/3"/>
</dbReference>
<dbReference type="Pfam" id="PF02302">
    <property type="entry name" value="PTS_IIB"/>
    <property type="match status" value="1"/>
</dbReference>
<keyword evidence="1" id="KW-0808">Transferase</keyword>
<reference evidence="3 4" key="1">
    <citation type="submission" date="2020-08" db="EMBL/GenBank/DDBJ databases">
        <title>Genomic Encyclopedia of Type Strains, Phase IV (KMG-IV): sequencing the most valuable type-strain genomes for metagenomic binning, comparative biology and taxonomic classification.</title>
        <authorList>
            <person name="Goeker M."/>
        </authorList>
    </citation>
    <scope>NUCLEOTIDE SEQUENCE [LARGE SCALE GENOMIC DNA]</scope>
    <source>
        <strain evidence="3 4">DSM 25799</strain>
    </source>
</reference>
<comment type="caution">
    <text evidence="3">The sequence shown here is derived from an EMBL/GenBank/DDBJ whole genome shotgun (WGS) entry which is preliminary data.</text>
</comment>
<dbReference type="CDD" id="cd05566">
    <property type="entry name" value="PTS_IIB_galactitol"/>
    <property type="match status" value="1"/>
</dbReference>
<sequence>MSEKPIEILVACGSGIASSSVAAEAVKKICKEANIPVNVHKGTVQTIQSSSKNMDIVMTTSNFRGTIDKPLIKVFGLISGIGKDKVEKQIIDTCKEIMANRSE</sequence>
<dbReference type="GO" id="GO:0008982">
    <property type="term" value="F:protein-N(PI)-phosphohistidine-sugar phosphotransferase activity"/>
    <property type="evidence" value="ECO:0007669"/>
    <property type="project" value="InterPro"/>
</dbReference>
<dbReference type="Proteomes" id="UP000539953">
    <property type="component" value="Unassembled WGS sequence"/>
</dbReference>
<evidence type="ECO:0000313" key="3">
    <source>
        <dbReference type="EMBL" id="MBB5183321.1"/>
    </source>
</evidence>
<organism evidence="3 4">
    <name type="scientific">Catenisphaera adipataccumulans</name>
    <dbReference type="NCBI Taxonomy" id="700500"/>
    <lineage>
        <taxon>Bacteria</taxon>
        <taxon>Bacillati</taxon>
        <taxon>Bacillota</taxon>
        <taxon>Erysipelotrichia</taxon>
        <taxon>Erysipelotrichales</taxon>
        <taxon>Erysipelotrichaceae</taxon>
        <taxon>Catenisphaera</taxon>
    </lineage>
</organism>
<proteinExistence type="predicted"/>
<dbReference type="RefSeq" id="WP_183328612.1">
    <property type="nucleotide sequence ID" value="NZ_JACHHK010000004.1"/>
</dbReference>
<dbReference type="AlphaFoldDB" id="A0A7W8CXC7"/>
<dbReference type="GO" id="GO:0009401">
    <property type="term" value="P:phosphoenolpyruvate-dependent sugar phosphotransferase system"/>
    <property type="evidence" value="ECO:0007669"/>
    <property type="project" value="InterPro"/>
</dbReference>
<gene>
    <name evidence="3" type="ORF">HNQ47_001342</name>
</gene>
<name>A0A7W8CXC7_9FIRM</name>
<evidence type="ECO:0000313" key="4">
    <source>
        <dbReference type="Proteomes" id="UP000539953"/>
    </source>
</evidence>
<dbReference type="Gene3D" id="3.40.50.2300">
    <property type="match status" value="1"/>
</dbReference>
<dbReference type="EMBL" id="JACHHK010000004">
    <property type="protein sequence ID" value="MBB5183321.1"/>
    <property type="molecule type" value="Genomic_DNA"/>
</dbReference>
<dbReference type="PROSITE" id="PS51099">
    <property type="entry name" value="PTS_EIIB_TYPE_2"/>
    <property type="match status" value="1"/>
</dbReference>
<dbReference type="InterPro" id="IPR036095">
    <property type="entry name" value="PTS_EIIB-like_sf"/>
</dbReference>
<protein>
    <submittedName>
        <fullName evidence="3">PTS system galactitol-specific IIB component</fullName>
    </submittedName>
</protein>
<dbReference type="InterPro" id="IPR013011">
    <property type="entry name" value="PTS_EIIB_2"/>
</dbReference>
<evidence type="ECO:0000256" key="1">
    <source>
        <dbReference type="ARBA" id="ARBA00022679"/>
    </source>
</evidence>
<feature type="domain" description="PTS EIIB type-2" evidence="2">
    <location>
        <begin position="6"/>
        <end position="98"/>
    </location>
</feature>
<keyword evidence="4" id="KW-1185">Reference proteome</keyword>
<evidence type="ECO:0000259" key="2">
    <source>
        <dbReference type="PROSITE" id="PS51099"/>
    </source>
</evidence>
<dbReference type="SUPFAM" id="SSF52794">
    <property type="entry name" value="PTS system IIB component-like"/>
    <property type="match status" value="1"/>
</dbReference>
<accession>A0A7W8CXC7</accession>